<feature type="compositionally biased region" description="Basic and acidic residues" evidence="1">
    <location>
        <begin position="90"/>
        <end position="102"/>
    </location>
</feature>
<comment type="caution">
    <text evidence="2">The sequence shown here is derived from an EMBL/GenBank/DDBJ whole genome shotgun (WGS) entry which is preliminary data.</text>
</comment>
<feature type="compositionally biased region" description="Low complexity" evidence="1">
    <location>
        <begin position="112"/>
        <end position="134"/>
    </location>
</feature>
<organism evidence="2 3">
    <name type="scientific">Paramecium sonneborni</name>
    <dbReference type="NCBI Taxonomy" id="65129"/>
    <lineage>
        <taxon>Eukaryota</taxon>
        <taxon>Sar</taxon>
        <taxon>Alveolata</taxon>
        <taxon>Ciliophora</taxon>
        <taxon>Intramacronucleata</taxon>
        <taxon>Oligohymenophorea</taxon>
        <taxon>Peniculida</taxon>
        <taxon>Parameciidae</taxon>
        <taxon>Paramecium</taxon>
    </lineage>
</organism>
<feature type="compositionally biased region" description="Low complexity" evidence="1">
    <location>
        <begin position="11"/>
        <end position="28"/>
    </location>
</feature>
<protein>
    <submittedName>
        <fullName evidence="2">Uncharacterized protein</fullName>
    </submittedName>
</protein>
<evidence type="ECO:0000313" key="2">
    <source>
        <dbReference type="EMBL" id="CAD8067731.1"/>
    </source>
</evidence>
<evidence type="ECO:0000256" key="1">
    <source>
        <dbReference type="SAM" id="MobiDB-lite"/>
    </source>
</evidence>
<feature type="compositionally biased region" description="Basic and acidic residues" evidence="1">
    <location>
        <begin position="66"/>
        <end position="81"/>
    </location>
</feature>
<keyword evidence="3" id="KW-1185">Reference proteome</keyword>
<evidence type="ECO:0000313" key="3">
    <source>
        <dbReference type="Proteomes" id="UP000692954"/>
    </source>
</evidence>
<proteinExistence type="predicted"/>
<dbReference type="AlphaFoldDB" id="A0A8S1LNK8"/>
<feature type="compositionally biased region" description="Gly residues" evidence="1">
    <location>
        <begin position="135"/>
        <end position="156"/>
    </location>
</feature>
<sequence length="352" mass="38806">MSWGQPEEVPQQNQQWGNNNQQSTWGNTETTLGNNGDQGQDNKAAWGDSNNGQENKGFRGRGGRGGRGDRGGRGRGGDRGGRGGRGRGRGNNDNKEEGEIKTQNDVGGGWGQQTQEGWGQNQQENKEPTQQQQWGNGGDTWGGKGEVATENGGGWGQQNTETQGWGGNQETNNQDGQQDESRGKGKGKKRDSPPPAKRVRPNPIVITVEDDEDSETQNIIINEYPGLQNKKKGLIKTEEQQVCYEGNIKIEENVISTQFVSFDTELKVKIEQIEDYTIENAKDLLKSIGDQIIVGIVLGVDKDNQKAINKLADNLLDKQQSFHFKDVSLFSIKQFYKGQSTSRLAFVKQIQA</sequence>
<dbReference type="Proteomes" id="UP000692954">
    <property type="component" value="Unassembled WGS sequence"/>
</dbReference>
<feature type="region of interest" description="Disordered" evidence="1">
    <location>
        <begin position="1"/>
        <end position="206"/>
    </location>
</feature>
<name>A0A8S1LNK8_9CILI</name>
<reference evidence="2" key="1">
    <citation type="submission" date="2021-01" db="EMBL/GenBank/DDBJ databases">
        <authorList>
            <consortium name="Genoscope - CEA"/>
            <person name="William W."/>
        </authorList>
    </citation>
    <scope>NUCLEOTIDE SEQUENCE</scope>
</reference>
<feature type="compositionally biased region" description="Polar residues" evidence="1">
    <location>
        <begin position="29"/>
        <end position="41"/>
    </location>
</feature>
<accession>A0A8S1LNK8</accession>
<dbReference type="EMBL" id="CAJJDN010000023">
    <property type="protein sequence ID" value="CAD8067731.1"/>
    <property type="molecule type" value="Genomic_DNA"/>
</dbReference>
<dbReference type="OrthoDB" id="306796at2759"/>
<gene>
    <name evidence="2" type="ORF">PSON_ATCC_30995.1.T0230187</name>
</gene>
<feature type="compositionally biased region" description="Polar residues" evidence="1">
    <location>
        <begin position="157"/>
        <end position="176"/>
    </location>
</feature>